<dbReference type="AlphaFoldDB" id="A0A914WCU3"/>
<dbReference type="SUPFAM" id="SSF90112">
    <property type="entry name" value="Neurotransmitter-gated ion-channel transmembrane pore"/>
    <property type="match status" value="1"/>
</dbReference>
<dbReference type="InterPro" id="IPR038050">
    <property type="entry name" value="Neuro_actylchol_rec"/>
</dbReference>
<organism evidence="2 3">
    <name type="scientific">Plectus sambesii</name>
    <dbReference type="NCBI Taxonomy" id="2011161"/>
    <lineage>
        <taxon>Eukaryota</taxon>
        <taxon>Metazoa</taxon>
        <taxon>Ecdysozoa</taxon>
        <taxon>Nematoda</taxon>
        <taxon>Chromadorea</taxon>
        <taxon>Plectida</taxon>
        <taxon>Plectina</taxon>
        <taxon>Plectoidea</taxon>
        <taxon>Plectidae</taxon>
        <taxon>Plectus</taxon>
    </lineage>
</organism>
<reference evidence="3" key="1">
    <citation type="submission" date="2022-11" db="UniProtKB">
        <authorList>
            <consortium name="WormBaseParasite"/>
        </authorList>
    </citation>
    <scope>IDENTIFICATION</scope>
</reference>
<feature type="transmembrane region" description="Helical" evidence="1">
    <location>
        <begin position="132"/>
        <end position="151"/>
    </location>
</feature>
<dbReference type="GO" id="GO:0004888">
    <property type="term" value="F:transmembrane signaling receptor activity"/>
    <property type="evidence" value="ECO:0007669"/>
    <property type="project" value="InterPro"/>
</dbReference>
<keyword evidence="1" id="KW-1133">Transmembrane helix</keyword>
<sequence>MYPTNQINLIIGQKLQNLNITIEGRYFKGNGEWTLVSFDKILYSYTATDGHPYAAVDYTVTLRRQPTYYICVMLIPTFVTATICLFGLFVPAMNTGERVEKVNMGLATLLSMAVILGIVASEMPKATTLPLLDFKNFALLWLTIGVNAAILKYKVL</sequence>
<keyword evidence="1" id="KW-0812">Transmembrane</keyword>
<dbReference type="InterPro" id="IPR006201">
    <property type="entry name" value="Neur_channel"/>
</dbReference>
<evidence type="ECO:0000313" key="3">
    <source>
        <dbReference type="WBParaSite" id="PSAMB.scaffold37size103856.g893.t1"/>
    </source>
</evidence>
<evidence type="ECO:0000256" key="1">
    <source>
        <dbReference type="SAM" id="Phobius"/>
    </source>
</evidence>
<dbReference type="Gene3D" id="1.20.58.390">
    <property type="entry name" value="Neurotransmitter-gated ion-channel transmembrane domain"/>
    <property type="match status" value="1"/>
</dbReference>
<dbReference type="GO" id="GO:0005216">
    <property type="term" value="F:monoatomic ion channel activity"/>
    <property type="evidence" value="ECO:0007669"/>
    <property type="project" value="InterPro"/>
</dbReference>
<feature type="transmembrane region" description="Helical" evidence="1">
    <location>
        <begin position="102"/>
        <end position="120"/>
    </location>
</feature>
<evidence type="ECO:0000313" key="2">
    <source>
        <dbReference type="Proteomes" id="UP000887566"/>
    </source>
</evidence>
<dbReference type="GO" id="GO:0016020">
    <property type="term" value="C:membrane"/>
    <property type="evidence" value="ECO:0007669"/>
    <property type="project" value="InterPro"/>
</dbReference>
<protein>
    <submittedName>
        <fullName evidence="3">Neurotransmitter-gated ion-channel transmembrane domain-containing protein</fullName>
    </submittedName>
</protein>
<keyword evidence="1" id="KW-0472">Membrane</keyword>
<keyword evidence="2" id="KW-1185">Reference proteome</keyword>
<accession>A0A914WCU3</accession>
<dbReference type="Proteomes" id="UP000887566">
    <property type="component" value="Unplaced"/>
</dbReference>
<dbReference type="WBParaSite" id="PSAMB.scaffold37size103856.g893.t1">
    <property type="protein sequence ID" value="PSAMB.scaffold37size103856.g893.t1"/>
    <property type="gene ID" value="PSAMB.scaffold37size103856.g893"/>
</dbReference>
<proteinExistence type="predicted"/>
<feature type="transmembrane region" description="Helical" evidence="1">
    <location>
        <begin position="67"/>
        <end position="90"/>
    </location>
</feature>
<name>A0A914WCU3_9BILA</name>
<dbReference type="PANTHER" id="PTHR18945">
    <property type="entry name" value="NEUROTRANSMITTER GATED ION CHANNEL"/>
    <property type="match status" value="1"/>
</dbReference>
<dbReference type="InterPro" id="IPR036719">
    <property type="entry name" value="Neuro-gated_channel_TM_sf"/>
</dbReference>